<evidence type="ECO:0000256" key="2">
    <source>
        <dbReference type="ARBA" id="ARBA00022801"/>
    </source>
</evidence>
<dbReference type="OrthoDB" id="3236218at2"/>
<proteinExistence type="inferred from homology"/>
<sequence>MSFSFSELDFMKPELGAEYTGSGTHFAVFSAHAEQVELCLYSDDGKNEIARMSLPKREGDIWSGYIAGIGPGTVYGYRVHGPYHPGAGHRFNPNKLLLDPYAKQIIGDLKWDDALYGYKIGAEEEDLSFDDRDSAPFMVKGVVQDPDFDWDGDKAIRRPWTETVIYEAHVRGMTMTHPDVPDKLRGTFLGMCSDPIIDHLTKLGISAIELLPIQYFLDDRYLLEKNLRNYWGYQTLGFFAPQTRYLSGSRVTEFKTMVKKFHAAGIEVIMDVVYNHTAEGSERGPTLSFRGLDNASYYILSPDDQRHTFDTTGTGNTLNVAHPMVMRMVLDSLRYWVGVMHIDGFRFDLASTLGRQDLEFAREGGFFGAIRQDPMLSGVKLIAEPWDIGEGGYQVGGFPHPFREWNDKFRDNVRCFWKGDAGQVSKLASRITGSARQFNHSDRGATSSINLLSAHDGFTLMDTVSYNEKHNEANGEDNNDGHSDNHSDNMGVEGGTDNSDINEARDRRRRNMVMTLLLSQGVPMILGGDEVGNSQGGNNNAYCQDDEIGWTDWSGLGDPFLDFCQKAVAFRKAHPVLRQERFLTGETAEADRVEIAWHKPDGGFMDDGAWDDGELRVLGVYLGKSIHAADSETMDDLFLIFNAGGDCEFTLPAVNGIEHWQRVADTGAQQPFTTHEAESSITVYGASIAIFAPRSDEAKDDGKASGRRRWFHFGRHLKRK</sequence>
<comment type="similarity">
    <text evidence="1">Belongs to the glycosyl hydrolase 13 family.</text>
</comment>
<feature type="domain" description="Glycosyl hydrolase family 13 catalytic" evidence="5">
    <location>
        <begin position="186"/>
        <end position="571"/>
    </location>
</feature>
<gene>
    <name evidence="6" type="primary">glgX</name>
    <name evidence="6" type="ORF">CPY51_20280</name>
</gene>
<dbReference type="InterPro" id="IPR011837">
    <property type="entry name" value="Glycogen_debranch_GlgX"/>
</dbReference>
<feature type="region of interest" description="Disordered" evidence="4">
    <location>
        <begin position="470"/>
        <end position="504"/>
    </location>
</feature>
<dbReference type="Gene3D" id="2.60.40.10">
    <property type="entry name" value="Immunoglobulins"/>
    <property type="match status" value="1"/>
</dbReference>
<dbReference type="InterPro" id="IPR013780">
    <property type="entry name" value="Glyco_hydro_b"/>
</dbReference>
<dbReference type="InterPro" id="IPR004193">
    <property type="entry name" value="Glyco_hydro_13_N"/>
</dbReference>
<evidence type="ECO:0000256" key="1">
    <source>
        <dbReference type="ARBA" id="ARBA00008061"/>
    </source>
</evidence>
<dbReference type="GO" id="GO:0004135">
    <property type="term" value="F:amylo-alpha-1,6-glucosidase activity"/>
    <property type="evidence" value="ECO:0007669"/>
    <property type="project" value="InterPro"/>
</dbReference>
<comment type="caution">
    <text evidence="6">The sequence shown here is derived from an EMBL/GenBank/DDBJ whole genome shotgun (WGS) entry which is preliminary data.</text>
</comment>
<dbReference type="Pfam" id="PF02922">
    <property type="entry name" value="CBM_48"/>
    <property type="match status" value="1"/>
</dbReference>
<dbReference type="SUPFAM" id="SSF51011">
    <property type="entry name" value="Glycosyl hydrolase domain"/>
    <property type="match status" value="1"/>
</dbReference>
<dbReference type="NCBIfam" id="TIGR02100">
    <property type="entry name" value="glgX_debranch"/>
    <property type="match status" value="1"/>
</dbReference>
<dbReference type="PANTHER" id="PTHR43002">
    <property type="entry name" value="GLYCOGEN DEBRANCHING ENZYME"/>
    <property type="match status" value="1"/>
</dbReference>
<keyword evidence="3" id="KW-0326">Glycosidase</keyword>
<dbReference type="SUPFAM" id="SSF51445">
    <property type="entry name" value="(Trans)glycosidases"/>
    <property type="match status" value="1"/>
</dbReference>
<evidence type="ECO:0000256" key="3">
    <source>
        <dbReference type="ARBA" id="ARBA00023295"/>
    </source>
</evidence>
<dbReference type="Pfam" id="PF00128">
    <property type="entry name" value="Alpha-amylase"/>
    <property type="match status" value="1"/>
</dbReference>
<dbReference type="SUPFAM" id="SSF81296">
    <property type="entry name" value="E set domains"/>
    <property type="match status" value="1"/>
</dbReference>
<dbReference type="Gene3D" id="3.20.20.80">
    <property type="entry name" value="Glycosidases"/>
    <property type="match status" value="1"/>
</dbReference>
<evidence type="ECO:0000259" key="5">
    <source>
        <dbReference type="SMART" id="SM00642"/>
    </source>
</evidence>
<keyword evidence="7" id="KW-1185">Reference proteome</keyword>
<evidence type="ECO:0000256" key="4">
    <source>
        <dbReference type="SAM" id="MobiDB-lite"/>
    </source>
</evidence>
<keyword evidence="2" id="KW-0378">Hydrolase</keyword>
<dbReference type="InterPro" id="IPR014756">
    <property type="entry name" value="Ig_E-set"/>
</dbReference>
<dbReference type="Gene3D" id="2.60.40.1180">
    <property type="entry name" value="Golgi alpha-mannosidase II"/>
    <property type="match status" value="1"/>
</dbReference>
<dbReference type="InterPro" id="IPR013783">
    <property type="entry name" value="Ig-like_fold"/>
</dbReference>
<evidence type="ECO:0000313" key="6">
    <source>
        <dbReference type="EMBL" id="PZM11566.1"/>
    </source>
</evidence>
<evidence type="ECO:0000313" key="7">
    <source>
        <dbReference type="Proteomes" id="UP000248925"/>
    </source>
</evidence>
<name>A0A2W4E8A8_9HYPH</name>
<dbReference type="SMART" id="SM00642">
    <property type="entry name" value="Aamy"/>
    <property type="match status" value="1"/>
</dbReference>
<reference evidence="6 7" key="1">
    <citation type="journal article" date="2018" name="Sci. Rep.">
        <title>Rhizobium tumorigenes sp. nov., a novel plant tumorigenic bacterium isolated from cane gall tumors on thornless blackberry.</title>
        <authorList>
            <person name="Kuzmanovi N."/>
            <person name="Smalla K."/>
            <person name="Gronow S."/>
            <person name="PuBawska J."/>
        </authorList>
    </citation>
    <scope>NUCLEOTIDE SEQUENCE [LARGE SCALE GENOMIC DNA]</scope>
    <source>
        <strain evidence="6 7">CCBAU 85046</strain>
    </source>
</reference>
<dbReference type="InterPro" id="IPR017853">
    <property type="entry name" value="GH"/>
</dbReference>
<dbReference type="InterPro" id="IPR044505">
    <property type="entry name" value="GlgX_Isoamylase_N_E_set"/>
</dbReference>
<accession>A0A2W4E8A8</accession>
<dbReference type="CDD" id="cd11326">
    <property type="entry name" value="AmyAc_Glg_debranch"/>
    <property type="match status" value="1"/>
</dbReference>
<dbReference type="AlphaFoldDB" id="A0A2W4E8A8"/>
<dbReference type="GO" id="GO:0005980">
    <property type="term" value="P:glycogen catabolic process"/>
    <property type="evidence" value="ECO:0007669"/>
    <property type="project" value="InterPro"/>
</dbReference>
<protein>
    <submittedName>
        <fullName evidence="6">Glycogen debranching enzyme GlgX</fullName>
    </submittedName>
</protein>
<dbReference type="CDD" id="cd02856">
    <property type="entry name" value="E_set_GDE_Isoamylase_N"/>
    <property type="match status" value="1"/>
</dbReference>
<dbReference type="InterPro" id="IPR006047">
    <property type="entry name" value="GH13_cat_dom"/>
</dbReference>
<organism evidence="6 7">
    <name type="scientific">Rhizobium tubonense</name>
    <dbReference type="NCBI Taxonomy" id="484088"/>
    <lineage>
        <taxon>Bacteria</taxon>
        <taxon>Pseudomonadati</taxon>
        <taxon>Pseudomonadota</taxon>
        <taxon>Alphaproteobacteria</taxon>
        <taxon>Hyphomicrobiales</taxon>
        <taxon>Rhizobiaceae</taxon>
        <taxon>Rhizobium/Agrobacterium group</taxon>
        <taxon>Rhizobium</taxon>
    </lineage>
</organism>
<dbReference type="RefSeq" id="WP_111162052.1">
    <property type="nucleotide sequence ID" value="NZ_PCDP01000039.1"/>
</dbReference>
<dbReference type="Proteomes" id="UP000248925">
    <property type="component" value="Unassembled WGS sequence"/>
</dbReference>
<dbReference type="EMBL" id="PCDP01000039">
    <property type="protein sequence ID" value="PZM11566.1"/>
    <property type="molecule type" value="Genomic_DNA"/>
</dbReference>
<feature type="compositionally biased region" description="Basic and acidic residues" evidence="4">
    <location>
        <begin position="470"/>
        <end position="487"/>
    </location>
</feature>